<name>A0A1E5IYN4_SHECO</name>
<evidence type="ECO:0000313" key="10">
    <source>
        <dbReference type="Proteomes" id="UP000773469"/>
    </source>
</evidence>
<evidence type="ECO:0000256" key="5">
    <source>
        <dbReference type="ARBA" id="ARBA00023136"/>
    </source>
</evidence>
<dbReference type="GO" id="GO:0005886">
    <property type="term" value="C:plasma membrane"/>
    <property type="evidence" value="ECO:0007669"/>
    <property type="project" value="UniProtKB-ARBA"/>
</dbReference>
<dbReference type="OrthoDB" id="6263875at2"/>
<dbReference type="PROSITE" id="PS50244">
    <property type="entry name" value="S5A_REDUCTASE"/>
    <property type="match status" value="1"/>
</dbReference>
<dbReference type="STRING" id="23.BEL05_17690"/>
<feature type="transmembrane region" description="Helical" evidence="6">
    <location>
        <begin position="77"/>
        <end position="95"/>
    </location>
</feature>
<dbReference type="EMBL" id="BPEU01000020">
    <property type="protein sequence ID" value="GIU43052.1"/>
    <property type="molecule type" value="Genomic_DNA"/>
</dbReference>
<dbReference type="RefSeq" id="WP_069670093.1">
    <property type="nucleotide sequence ID" value="NZ_BPEU01000020.1"/>
</dbReference>
<comment type="caution">
    <text evidence="8">The sequence shown here is derived from an EMBL/GenBank/DDBJ whole genome shotgun (WGS) entry which is preliminary data.</text>
</comment>
<keyword evidence="4 6" id="KW-1133">Transmembrane helix</keyword>
<comment type="subcellular location">
    <subcellularLocation>
        <location evidence="1">Membrane</location>
        <topology evidence="1">Multi-pass membrane protein</topology>
    </subcellularLocation>
</comment>
<keyword evidence="10" id="KW-1185">Reference proteome</keyword>
<organism evidence="8 9">
    <name type="scientific">Shewanella colwelliana</name>
    <name type="common">Alteromonas colwelliana</name>
    <dbReference type="NCBI Taxonomy" id="23"/>
    <lineage>
        <taxon>Bacteria</taxon>
        <taxon>Pseudomonadati</taxon>
        <taxon>Pseudomonadota</taxon>
        <taxon>Gammaproteobacteria</taxon>
        <taxon>Alteromonadales</taxon>
        <taxon>Shewanellaceae</taxon>
        <taxon>Shewanella</taxon>
    </lineage>
</organism>
<dbReference type="CDD" id="cd16914">
    <property type="entry name" value="EcfT"/>
    <property type="match status" value="1"/>
</dbReference>
<dbReference type="AlphaFoldDB" id="A0A1E5IYN4"/>
<dbReference type="Pfam" id="PF02361">
    <property type="entry name" value="CbiQ"/>
    <property type="match status" value="1"/>
</dbReference>
<feature type="transmembrane region" description="Helical" evidence="6">
    <location>
        <begin position="23"/>
        <end position="46"/>
    </location>
</feature>
<evidence type="ECO:0000256" key="4">
    <source>
        <dbReference type="ARBA" id="ARBA00022989"/>
    </source>
</evidence>
<protein>
    <submittedName>
        <fullName evidence="8">Cobalt ABC transporter permease</fullName>
    </submittedName>
</protein>
<evidence type="ECO:0000313" key="7">
    <source>
        <dbReference type="EMBL" id="GIU43052.1"/>
    </source>
</evidence>
<dbReference type="Proteomes" id="UP000773469">
    <property type="component" value="Unassembled WGS sequence"/>
</dbReference>
<keyword evidence="5 6" id="KW-0472">Membrane</keyword>
<keyword evidence="3 6" id="KW-0812">Transmembrane</keyword>
<reference evidence="7 10" key="2">
    <citation type="submission" date="2021-05" db="EMBL/GenBank/DDBJ databases">
        <title>Molecular characterization for Shewanella algae harboring chromosomal blaOXA-55-like strains isolated from clinical and environment sample.</title>
        <authorList>
            <person name="Ohama Y."/>
            <person name="Aoki K."/>
            <person name="Harada S."/>
            <person name="Moriya K."/>
            <person name="Ishii Y."/>
            <person name="Tateda K."/>
        </authorList>
    </citation>
    <scope>NUCLEOTIDE SEQUENCE [LARGE SCALE GENOMIC DNA]</scope>
    <source>
        <strain evidence="7 10">MBTL60-118</strain>
    </source>
</reference>
<feature type="transmembrane region" description="Helical" evidence="6">
    <location>
        <begin position="107"/>
        <end position="126"/>
    </location>
</feature>
<feature type="transmembrane region" description="Helical" evidence="6">
    <location>
        <begin position="52"/>
        <end position="70"/>
    </location>
</feature>
<evidence type="ECO:0000313" key="9">
    <source>
        <dbReference type="Proteomes" id="UP000095230"/>
    </source>
</evidence>
<evidence type="ECO:0000313" key="8">
    <source>
        <dbReference type="EMBL" id="OEG75702.1"/>
    </source>
</evidence>
<evidence type="ECO:0000256" key="1">
    <source>
        <dbReference type="ARBA" id="ARBA00004141"/>
    </source>
</evidence>
<reference evidence="8 9" key="1">
    <citation type="submission" date="2016-07" db="EMBL/GenBank/DDBJ databases">
        <title>Whole-genome of two Shewanella species isolated from a digestive organ of sea cucumber Apostichopus japonicus Selenka 1867.</title>
        <authorList>
            <person name="Hong H.-H."/>
            <person name="Choi H."/>
            <person name="Cheon S."/>
            <person name="Oh J.-S."/>
            <person name="Lee H.-G."/>
            <person name="Park C."/>
        </authorList>
    </citation>
    <scope>NUCLEOTIDE SEQUENCE [LARGE SCALE GENOMIC DNA]</scope>
    <source>
        <strain evidence="8 9">CSB03KR</strain>
    </source>
</reference>
<evidence type="ECO:0000256" key="2">
    <source>
        <dbReference type="ARBA" id="ARBA00008564"/>
    </source>
</evidence>
<evidence type="ECO:0000256" key="3">
    <source>
        <dbReference type="ARBA" id="ARBA00022692"/>
    </source>
</evidence>
<sequence length="227" mass="25619">MWVKRVKTPFFDRSGRDRTSPHYVVRSAKLCALCIVATLCCASGAFFVPNTALIPLLLINAALLGHGRYLGGRVRGLLLLFATQLLITSMLYLLLHGVERLHEGGLAVTRIMLAIIPGWWLSIVCTPQRIGEVLSWCLPRKWAFVMAASFSLLPYMAKETREIYQMQVMRGANITAKALCYPKHWPELIYCVLYPLLIQLLKLSKQMALAAKLRGFGSHKRPTHWPD</sequence>
<dbReference type="Proteomes" id="UP000095230">
    <property type="component" value="Unassembled WGS sequence"/>
</dbReference>
<comment type="similarity">
    <text evidence="2">Belongs to the CbiQ family.</text>
</comment>
<dbReference type="InterPro" id="IPR003339">
    <property type="entry name" value="ABC/ECF_trnsptr_transmembrane"/>
</dbReference>
<accession>A0A1E5IYN4</accession>
<proteinExistence type="inferred from homology"/>
<gene>
    <name evidence="8" type="ORF">BEL05_17690</name>
    <name evidence="7" type="ORF">TUM3794_27800</name>
</gene>
<evidence type="ECO:0000256" key="6">
    <source>
        <dbReference type="SAM" id="Phobius"/>
    </source>
</evidence>
<dbReference type="EMBL" id="MCBT01000003">
    <property type="protein sequence ID" value="OEG75702.1"/>
    <property type="molecule type" value="Genomic_DNA"/>
</dbReference>